<dbReference type="SUPFAM" id="SSF48452">
    <property type="entry name" value="TPR-like"/>
    <property type="match status" value="2"/>
</dbReference>
<keyword evidence="2" id="KW-1185">Reference proteome</keyword>
<sequence>MSAVSSPAVPPEQAAALARIEASGAFARALRHRRLLRHLVERCAAGDTASLKESLIAVQVLGRPADRFDPAEDSIVRVEMRRLRARLARYYAEEGMADPWRLALRPGSYQVHWLAPLHPPTVSRAARDLVERGEHFLRGPVSAPLLAQARDRFAAAVRAAPAWAPAWTGLGRAWYNSATSWSVPPTEAAAECQRALDQALLLDPTDALAQTLRAAAHHQFGWAWAPARAGFERARALAPQQAFVHSAFGCHLTYRGLWDEAEAALHEARRLDPHYLASRMHLVNLRLAQGRPDQARAELAAVLDIAPRSAPALALAALIALSDGDPEAARPWAEEALAAAPQEPGYQALRWSVCGQIGVPAERAAASAALRALHSTHLSPYVLALAHARLGESGLALQALQRAISQRDPNLLMLDTDPFWRPLHHQAAWAALTRAWRDAAPGLPVPGDAPQDAPGR</sequence>
<accession>A0A941BAL1</accession>
<dbReference type="InterPro" id="IPR019734">
    <property type="entry name" value="TPR_rpt"/>
</dbReference>
<dbReference type="Gene3D" id="1.25.40.10">
    <property type="entry name" value="Tetratricopeptide repeat domain"/>
    <property type="match status" value="1"/>
</dbReference>
<dbReference type="InterPro" id="IPR011990">
    <property type="entry name" value="TPR-like_helical_dom_sf"/>
</dbReference>
<organism evidence="1 2">
    <name type="scientific">Ideonella alba</name>
    <dbReference type="NCBI Taxonomy" id="2824118"/>
    <lineage>
        <taxon>Bacteria</taxon>
        <taxon>Pseudomonadati</taxon>
        <taxon>Pseudomonadota</taxon>
        <taxon>Betaproteobacteria</taxon>
        <taxon>Burkholderiales</taxon>
        <taxon>Sphaerotilaceae</taxon>
        <taxon>Ideonella</taxon>
    </lineage>
</organism>
<comment type="caution">
    <text evidence="1">The sequence shown here is derived from an EMBL/GenBank/DDBJ whole genome shotgun (WGS) entry which is preliminary data.</text>
</comment>
<dbReference type="Pfam" id="PF14559">
    <property type="entry name" value="TPR_19"/>
    <property type="match status" value="1"/>
</dbReference>
<dbReference type="AlphaFoldDB" id="A0A941BAL1"/>
<proteinExistence type="predicted"/>
<dbReference type="Proteomes" id="UP000676246">
    <property type="component" value="Unassembled WGS sequence"/>
</dbReference>
<reference evidence="1 2" key="1">
    <citation type="submission" date="2021-04" db="EMBL/GenBank/DDBJ databases">
        <title>The genome sequence of Ideonella sp. 3Y2.</title>
        <authorList>
            <person name="Liu Y."/>
        </authorList>
    </citation>
    <scope>NUCLEOTIDE SEQUENCE [LARGE SCALE GENOMIC DNA]</scope>
    <source>
        <strain evidence="1 2">3Y2</strain>
    </source>
</reference>
<evidence type="ECO:0000313" key="1">
    <source>
        <dbReference type="EMBL" id="MBQ0929925.1"/>
    </source>
</evidence>
<evidence type="ECO:0000313" key="2">
    <source>
        <dbReference type="Proteomes" id="UP000676246"/>
    </source>
</evidence>
<dbReference type="RefSeq" id="WP_210852163.1">
    <property type="nucleotide sequence ID" value="NZ_JAGQDD010000002.1"/>
</dbReference>
<gene>
    <name evidence="1" type="ORF">KAK03_05440</name>
</gene>
<name>A0A941BAL1_9BURK</name>
<dbReference type="EMBL" id="JAGQDD010000002">
    <property type="protein sequence ID" value="MBQ0929925.1"/>
    <property type="molecule type" value="Genomic_DNA"/>
</dbReference>
<dbReference type="SMART" id="SM00028">
    <property type="entry name" value="TPR"/>
    <property type="match status" value="3"/>
</dbReference>
<protein>
    <submittedName>
        <fullName evidence="1">Tetratricopeptide repeat protein</fullName>
    </submittedName>
</protein>